<gene>
    <name evidence="2" type="ORF">C8F04DRAFT_1173444</name>
</gene>
<evidence type="ECO:0000313" key="2">
    <source>
        <dbReference type="EMBL" id="KAJ7045345.1"/>
    </source>
</evidence>
<comment type="caution">
    <text evidence="2">The sequence shown here is derived from an EMBL/GenBank/DDBJ whole genome shotgun (WGS) entry which is preliminary data.</text>
</comment>
<name>A0AAD6THH0_9AGAR</name>
<evidence type="ECO:0000256" key="1">
    <source>
        <dbReference type="SAM" id="MobiDB-lite"/>
    </source>
</evidence>
<protein>
    <submittedName>
        <fullName evidence="2">Uncharacterized protein</fullName>
    </submittedName>
</protein>
<accession>A0AAD6THH0</accession>
<proteinExistence type="predicted"/>
<organism evidence="2 3">
    <name type="scientific">Mycena alexandri</name>
    <dbReference type="NCBI Taxonomy" id="1745969"/>
    <lineage>
        <taxon>Eukaryota</taxon>
        <taxon>Fungi</taxon>
        <taxon>Dikarya</taxon>
        <taxon>Basidiomycota</taxon>
        <taxon>Agaricomycotina</taxon>
        <taxon>Agaricomycetes</taxon>
        <taxon>Agaricomycetidae</taxon>
        <taxon>Agaricales</taxon>
        <taxon>Marasmiineae</taxon>
        <taxon>Mycenaceae</taxon>
        <taxon>Mycena</taxon>
    </lineage>
</organism>
<feature type="region of interest" description="Disordered" evidence="1">
    <location>
        <begin position="148"/>
        <end position="185"/>
    </location>
</feature>
<evidence type="ECO:0000313" key="3">
    <source>
        <dbReference type="Proteomes" id="UP001218188"/>
    </source>
</evidence>
<reference evidence="2" key="1">
    <citation type="submission" date="2023-03" db="EMBL/GenBank/DDBJ databases">
        <title>Massive genome expansion in bonnet fungi (Mycena s.s.) driven by repeated elements and novel gene families across ecological guilds.</title>
        <authorList>
            <consortium name="Lawrence Berkeley National Laboratory"/>
            <person name="Harder C.B."/>
            <person name="Miyauchi S."/>
            <person name="Viragh M."/>
            <person name="Kuo A."/>
            <person name="Thoen E."/>
            <person name="Andreopoulos B."/>
            <person name="Lu D."/>
            <person name="Skrede I."/>
            <person name="Drula E."/>
            <person name="Henrissat B."/>
            <person name="Morin E."/>
            <person name="Kohler A."/>
            <person name="Barry K."/>
            <person name="LaButti K."/>
            <person name="Morin E."/>
            <person name="Salamov A."/>
            <person name="Lipzen A."/>
            <person name="Mereny Z."/>
            <person name="Hegedus B."/>
            <person name="Baldrian P."/>
            <person name="Stursova M."/>
            <person name="Weitz H."/>
            <person name="Taylor A."/>
            <person name="Grigoriev I.V."/>
            <person name="Nagy L.G."/>
            <person name="Martin F."/>
            <person name="Kauserud H."/>
        </authorList>
    </citation>
    <scope>NUCLEOTIDE SEQUENCE</scope>
    <source>
        <strain evidence="2">CBHHK200</strain>
    </source>
</reference>
<dbReference type="AlphaFoldDB" id="A0AAD6THH0"/>
<keyword evidence="3" id="KW-1185">Reference proteome</keyword>
<feature type="compositionally biased region" description="Basic and acidic residues" evidence="1">
    <location>
        <begin position="148"/>
        <end position="167"/>
    </location>
</feature>
<dbReference type="EMBL" id="JARJCM010000004">
    <property type="protein sequence ID" value="KAJ7045345.1"/>
    <property type="molecule type" value="Genomic_DNA"/>
</dbReference>
<dbReference type="Proteomes" id="UP001218188">
    <property type="component" value="Unassembled WGS sequence"/>
</dbReference>
<sequence>MPIMPSDDSQRYLYYLFYMPNFCESERWSKPVARGAASSMHQTCNIRACTAIFISTSIVMAKSQMPKSELYRPSGAYWQEKRRLRALFEQRRRLAQGLPAHQGQIWVLPAPKRGQPSAAIPARRLGPSEADIRSAREDEHLLARLEASKRAREEKEKAALDKSDKKPSLLARLRASDPVYAPAHF</sequence>